<evidence type="ECO:0000256" key="4">
    <source>
        <dbReference type="ARBA" id="ARBA00022729"/>
    </source>
</evidence>
<proteinExistence type="inferred from homology"/>
<keyword evidence="4" id="KW-0732">Signal</keyword>
<evidence type="ECO:0000313" key="9">
    <source>
        <dbReference type="EMBL" id="GAG89230.1"/>
    </source>
</evidence>
<keyword evidence="5" id="KW-0378">Hydrolase</keyword>
<name>X1B2N5_9ZZZZ</name>
<accession>X1B2N5</accession>
<reference evidence="9" key="1">
    <citation type="journal article" date="2014" name="Front. Microbiol.">
        <title>High frequency of phylogenetically diverse reductive dehalogenase-homologous genes in deep subseafloor sedimentary metagenomes.</title>
        <authorList>
            <person name="Kawai M."/>
            <person name="Futagami T."/>
            <person name="Toyoda A."/>
            <person name="Takaki Y."/>
            <person name="Nishi S."/>
            <person name="Hori S."/>
            <person name="Arai W."/>
            <person name="Tsubouchi T."/>
            <person name="Morono Y."/>
            <person name="Uchiyama I."/>
            <person name="Ito T."/>
            <person name="Fujiyama A."/>
            <person name="Inagaki F."/>
            <person name="Takami H."/>
        </authorList>
    </citation>
    <scope>NUCLEOTIDE SEQUENCE</scope>
    <source>
        <strain evidence="9">Expedition CK06-06</strain>
    </source>
</reference>
<dbReference type="CDD" id="cd16030">
    <property type="entry name" value="iduronate-2-sulfatase"/>
    <property type="match status" value="1"/>
</dbReference>
<protein>
    <recommendedName>
        <fullName evidence="8">Sulfatase N-terminal domain-containing protein</fullName>
    </recommendedName>
</protein>
<comment type="caution">
    <text evidence="9">The sequence shown here is derived from an EMBL/GenBank/DDBJ whole genome shotgun (WGS) entry which is preliminary data.</text>
</comment>
<evidence type="ECO:0000256" key="5">
    <source>
        <dbReference type="ARBA" id="ARBA00022801"/>
    </source>
</evidence>
<feature type="non-terminal residue" evidence="9">
    <location>
        <position position="329"/>
    </location>
</feature>
<keyword evidence="6" id="KW-0106">Calcium</keyword>
<feature type="region of interest" description="Disordered" evidence="7">
    <location>
        <begin position="166"/>
        <end position="186"/>
    </location>
</feature>
<sequence>EAFWPMDPIGGKKMMDVKGAVVLLLCCGTPLFAEEARPNVLLIAVDDLRPEIQSFGRTAMVTPNLDRLARTGVRFTRAYCNIATCGASRASLMTSLRPTPDRFRNYLTRVDHDVPNMVSLPALFKQHGYTTLSNGKIYHHQDDDLQAWSEPPWRPENRSIWWAKPANQPTEKDGRRKNGPAFEAADMPEESYPDYQICSSTLANLDQLAKQDAPFFLACGFYRPHLPFVAPQKYWDLYPEDKIPLAENDYFPHDLSRAFRYTWGELRSYRDIPKEGPVSAQTARKLVRGYRASVSFVDAQIGRLLDALERLELDENTIVVLWGDHGWQL</sequence>
<dbReference type="InterPro" id="IPR000917">
    <property type="entry name" value="Sulfatase_N"/>
</dbReference>
<dbReference type="InterPro" id="IPR035874">
    <property type="entry name" value="IDS"/>
</dbReference>
<dbReference type="AlphaFoldDB" id="X1B2N5"/>
<dbReference type="GO" id="GO:0004423">
    <property type="term" value="F:iduronate-2-sulfatase activity"/>
    <property type="evidence" value="ECO:0007669"/>
    <property type="project" value="InterPro"/>
</dbReference>
<dbReference type="InterPro" id="IPR017850">
    <property type="entry name" value="Alkaline_phosphatase_core_sf"/>
</dbReference>
<comment type="similarity">
    <text evidence="2">Belongs to the sulfatase family.</text>
</comment>
<dbReference type="PANTHER" id="PTHR45953:SF1">
    <property type="entry name" value="IDURONATE 2-SULFATASE"/>
    <property type="match status" value="1"/>
</dbReference>
<feature type="non-terminal residue" evidence="9">
    <location>
        <position position="1"/>
    </location>
</feature>
<feature type="domain" description="Sulfatase N-terminal" evidence="8">
    <location>
        <begin position="38"/>
        <end position="328"/>
    </location>
</feature>
<dbReference type="EMBL" id="BART01010512">
    <property type="protein sequence ID" value="GAG89230.1"/>
    <property type="molecule type" value="Genomic_DNA"/>
</dbReference>
<evidence type="ECO:0000256" key="3">
    <source>
        <dbReference type="ARBA" id="ARBA00022723"/>
    </source>
</evidence>
<dbReference type="Pfam" id="PF00884">
    <property type="entry name" value="Sulfatase"/>
    <property type="match status" value="1"/>
</dbReference>
<dbReference type="SUPFAM" id="SSF53649">
    <property type="entry name" value="Alkaline phosphatase-like"/>
    <property type="match status" value="1"/>
</dbReference>
<organism evidence="9">
    <name type="scientific">marine sediment metagenome</name>
    <dbReference type="NCBI Taxonomy" id="412755"/>
    <lineage>
        <taxon>unclassified sequences</taxon>
        <taxon>metagenomes</taxon>
        <taxon>ecological metagenomes</taxon>
    </lineage>
</organism>
<evidence type="ECO:0000259" key="8">
    <source>
        <dbReference type="Pfam" id="PF00884"/>
    </source>
</evidence>
<dbReference type="GO" id="GO:0005737">
    <property type="term" value="C:cytoplasm"/>
    <property type="evidence" value="ECO:0007669"/>
    <property type="project" value="TreeGrafter"/>
</dbReference>
<evidence type="ECO:0000256" key="6">
    <source>
        <dbReference type="ARBA" id="ARBA00022837"/>
    </source>
</evidence>
<evidence type="ECO:0000256" key="1">
    <source>
        <dbReference type="ARBA" id="ARBA00001913"/>
    </source>
</evidence>
<dbReference type="Gene3D" id="3.40.720.10">
    <property type="entry name" value="Alkaline Phosphatase, subunit A"/>
    <property type="match status" value="1"/>
</dbReference>
<keyword evidence="3" id="KW-0479">Metal-binding</keyword>
<gene>
    <name evidence="9" type="ORF">S01H4_22820</name>
</gene>
<dbReference type="PANTHER" id="PTHR45953">
    <property type="entry name" value="IDURONATE 2-SULFATASE"/>
    <property type="match status" value="1"/>
</dbReference>
<dbReference type="GO" id="GO:0046872">
    <property type="term" value="F:metal ion binding"/>
    <property type="evidence" value="ECO:0007669"/>
    <property type="project" value="UniProtKB-KW"/>
</dbReference>
<evidence type="ECO:0000256" key="7">
    <source>
        <dbReference type="SAM" id="MobiDB-lite"/>
    </source>
</evidence>
<comment type="cofactor">
    <cofactor evidence="1">
        <name>Ca(2+)</name>
        <dbReference type="ChEBI" id="CHEBI:29108"/>
    </cofactor>
</comment>
<evidence type="ECO:0000256" key="2">
    <source>
        <dbReference type="ARBA" id="ARBA00008779"/>
    </source>
</evidence>